<dbReference type="Proteomes" id="UP000182983">
    <property type="component" value="Unassembled WGS sequence"/>
</dbReference>
<evidence type="ECO:0000313" key="10">
    <source>
        <dbReference type="EMBL" id="SEH43115.1"/>
    </source>
</evidence>
<dbReference type="PROSITE" id="PS50893">
    <property type="entry name" value="ABC_TRANSPORTER_2"/>
    <property type="match status" value="1"/>
</dbReference>
<dbReference type="EMBL" id="FNWO01000009">
    <property type="protein sequence ID" value="SEH43115.1"/>
    <property type="molecule type" value="Genomic_DNA"/>
</dbReference>
<dbReference type="SUPFAM" id="SSF52540">
    <property type="entry name" value="P-loop containing nucleoside triphosphate hydrolases"/>
    <property type="match status" value="1"/>
</dbReference>
<dbReference type="InterPro" id="IPR027417">
    <property type="entry name" value="P-loop_NTPase"/>
</dbReference>
<dbReference type="GO" id="GO:0016887">
    <property type="term" value="F:ATP hydrolysis activity"/>
    <property type="evidence" value="ECO:0007669"/>
    <property type="project" value="InterPro"/>
</dbReference>
<evidence type="ECO:0000259" key="9">
    <source>
        <dbReference type="PROSITE" id="PS50929"/>
    </source>
</evidence>
<dbReference type="GO" id="GO:1904680">
    <property type="term" value="F:peptide transmembrane transporter activity"/>
    <property type="evidence" value="ECO:0007669"/>
    <property type="project" value="InterPro"/>
</dbReference>
<evidence type="ECO:0000256" key="7">
    <source>
        <dbReference type="SAM" id="Phobius"/>
    </source>
</evidence>
<feature type="transmembrane region" description="Helical" evidence="7">
    <location>
        <begin position="12"/>
        <end position="36"/>
    </location>
</feature>
<evidence type="ECO:0000256" key="6">
    <source>
        <dbReference type="ARBA" id="ARBA00023136"/>
    </source>
</evidence>
<dbReference type="Pfam" id="PF00005">
    <property type="entry name" value="ABC_tran"/>
    <property type="match status" value="1"/>
</dbReference>
<evidence type="ECO:0000313" key="11">
    <source>
        <dbReference type="Proteomes" id="UP000182983"/>
    </source>
</evidence>
<feature type="transmembrane region" description="Helical" evidence="7">
    <location>
        <begin position="48"/>
        <end position="66"/>
    </location>
</feature>
<feature type="transmembrane region" description="Helical" evidence="7">
    <location>
        <begin position="149"/>
        <end position="167"/>
    </location>
</feature>
<evidence type="ECO:0000256" key="3">
    <source>
        <dbReference type="ARBA" id="ARBA00022741"/>
    </source>
</evidence>
<dbReference type="GO" id="GO:0140359">
    <property type="term" value="F:ABC-type transporter activity"/>
    <property type="evidence" value="ECO:0007669"/>
    <property type="project" value="InterPro"/>
</dbReference>
<dbReference type="AlphaFoldDB" id="A0A1H6I9R4"/>
<dbReference type="InterPro" id="IPR036640">
    <property type="entry name" value="ABC1_TM_sf"/>
</dbReference>
<feature type="domain" description="ABC transmembrane type-1" evidence="9">
    <location>
        <begin position="18"/>
        <end position="254"/>
    </location>
</feature>
<comment type="subcellular location">
    <subcellularLocation>
        <location evidence="1">Cell membrane</location>
        <topology evidence="1">Multi-pass membrane protein</topology>
    </subcellularLocation>
</comment>
<sequence length="546" mass="59909">MRLLTYLRRESALSPGPLIAMTLLGALSTLLVLGLVSFGAVDARNGTISFRAVLMFAVGLALFALSQQWVMAAVAREAEEIIRRIRERLFEQVREADYRVVATVGRAAIHTALAQETQTLSRTVTLLAIAAQQVVTLVLVSLFLAWLSLPAFLIFVLFSAAVVAVDLRRSQATAETMEQAALDERRVFEGLEHLLDGIKEVRINRLRASQLVAEIARASDAARLTQSGAKQRWAVYFVLIQVMFYALIGVMVFVVPPFDSGFARIALEATTIVLFMVGPISAIAQAIPAVAETESALNRLLALEDRLRAAAARHEAEDSHRPEAVAPLETLSLNGIVYSHRDAAGWPGFTVGPLDLTLRAGEIVFITGGNGSGKSTLIHLLVGLLPPDRGTLSVNGRPVPVGERQAYRDRIAMVLSDFHLFRRLHGLGPVDPDRADALLRKYEIRDKVSLRDGCFSTIDLSGGQRKRLALLAAELEDKPVLVLDEWAADQDPGFRRKFYREILPGLRRPDRIIVCVTHDDRYFDAGDRVLDMADGRFRAGPGGEVP</sequence>
<keyword evidence="6 7" id="KW-0472">Membrane</keyword>
<dbReference type="SMART" id="SM00382">
    <property type="entry name" value="AAA"/>
    <property type="match status" value="1"/>
</dbReference>
<evidence type="ECO:0000256" key="4">
    <source>
        <dbReference type="ARBA" id="ARBA00022840"/>
    </source>
</evidence>
<protein>
    <submittedName>
        <fullName evidence="10">Putative ATP-binding cassette transporter</fullName>
    </submittedName>
</protein>
<dbReference type="PROSITE" id="PS50929">
    <property type="entry name" value="ABC_TM1F"/>
    <property type="match status" value="1"/>
</dbReference>
<dbReference type="Gene3D" id="1.20.1560.10">
    <property type="entry name" value="ABC transporter type 1, transmembrane domain"/>
    <property type="match status" value="1"/>
</dbReference>
<dbReference type="GO" id="GO:0005524">
    <property type="term" value="F:ATP binding"/>
    <property type="evidence" value="ECO:0007669"/>
    <property type="project" value="UniProtKB-KW"/>
</dbReference>
<dbReference type="GO" id="GO:0005886">
    <property type="term" value="C:plasma membrane"/>
    <property type="evidence" value="ECO:0007669"/>
    <property type="project" value="UniProtKB-SubCell"/>
</dbReference>
<keyword evidence="4 10" id="KW-0067">ATP-binding</keyword>
<dbReference type="SUPFAM" id="SSF90123">
    <property type="entry name" value="ABC transporter transmembrane region"/>
    <property type="match status" value="1"/>
</dbReference>
<dbReference type="RefSeq" id="WP_074768618.1">
    <property type="nucleotide sequence ID" value="NZ_FNWO01000009.1"/>
</dbReference>
<dbReference type="PANTHER" id="PTHR24221">
    <property type="entry name" value="ATP-BINDING CASSETTE SUB-FAMILY B"/>
    <property type="match status" value="1"/>
</dbReference>
<dbReference type="OrthoDB" id="9760776at2"/>
<dbReference type="Gene3D" id="3.40.50.300">
    <property type="entry name" value="P-loop containing nucleotide triphosphate hydrolases"/>
    <property type="match status" value="1"/>
</dbReference>
<name>A0A1H6I9R4_MAGFU</name>
<accession>A0A1H6I9R4</accession>
<keyword evidence="3" id="KW-0547">Nucleotide-binding</keyword>
<evidence type="ECO:0000256" key="1">
    <source>
        <dbReference type="ARBA" id="ARBA00004651"/>
    </source>
</evidence>
<organism evidence="10 11">
    <name type="scientific">Magnetospirillum fulvum</name>
    <name type="common">Rhodospirillum fulvum</name>
    <dbReference type="NCBI Taxonomy" id="1082"/>
    <lineage>
        <taxon>Bacteria</taxon>
        <taxon>Pseudomonadati</taxon>
        <taxon>Pseudomonadota</taxon>
        <taxon>Alphaproteobacteria</taxon>
        <taxon>Rhodospirillales</taxon>
        <taxon>Rhodospirillaceae</taxon>
        <taxon>Magnetospirillum</taxon>
    </lineage>
</organism>
<keyword evidence="11" id="KW-1185">Reference proteome</keyword>
<feature type="transmembrane region" description="Helical" evidence="7">
    <location>
        <begin position="233"/>
        <end position="255"/>
    </location>
</feature>
<proteinExistence type="predicted"/>
<reference evidence="11" key="1">
    <citation type="submission" date="2016-10" db="EMBL/GenBank/DDBJ databases">
        <authorList>
            <person name="Varghese N."/>
            <person name="Submissions S."/>
        </authorList>
    </citation>
    <scope>NUCLEOTIDE SEQUENCE [LARGE SCALE GENOMIC DNA]</scope>
    <source>
        <strain evidence="11">DSM 13234</strain>
    </source>
</reference>
<dbReference type="PANTHER" id="PTHR24221:SF233">
    <property type="entry name" value="ATP-BINDING_PERMEASE FUSION ABC TRANSPORTER-RELATED"/>
    <property type="match status" value="1"/>
</dbReference>
<evidence type="ECO:0000256" key="5">
    <source>
        <dbReference type="ARBA" id="ARBA00022989"/>
    </source>
</evidence>
<dbReference type="GO" id="GO:0015833">
    <property type="term" value="P:peptide transport"/>
    <property type="evidence" value="ECO:0007669"/>
    <property type="project" value="InterPro"/>
</dbReference>
<feature type="domain" description="ABC transporter" evidence="8">
    <location>
        <begin position="331"/>
        <end position="545"/>
    </location>
</feature>
<dbReference type="InterPro" id="IPR003439">
    <property type="entry name" value="ABC_transporter-like_ATP-bd"/>
</dbReference>
<gene>
    <name evidence="10" type="ORF">SAMN04244559_02263</name>
</gene>
<keyword evidence="2 7" id="KW-0812">Transmembrane</keyword>
<keyword evidence="5 7" id="KW-1133">Transmembrane helix</keyword>
<evidence type="ECO:0000256" key="2">
    <source>
        <dbReference type="ARBA" id="ARBA00022692"/>
    </source>
</evidence>
<dbReference type="InterPro" id="IPR039421">
    <property type="entry name" value="Type_1_exporter"/>
</dbReference>
<dbReference type="InterPro" id="IPR003593">
    <property type="entry name" value="AAA+_ATPase"/>
</dbReference>
<dbReference type="InterPro" id="IPR011527">
    <property type="entry name" value="ABC1_TM_dom"/>
</dbReference>
<dbReference type="NCBIfam" id="TIGR01194">
    <property type="entry name" value="cyc_pep_trnsptr"/>
    <property type="match status" value="1"/>
</dbReference>
<evidence type="ECO:0000259" key="8">
    <source>
        <dbReference type="PROSITE" id="PS50893"/>
    </source>
</evidence>
<dbReference type="GO" id="GO:0034040">
    <property type="term" value="F:ATPase-coupled lipid transmembrane transporter activity"/>
    <property type="evidence" value="ECO:0007669"/>
    <property type="project" value="TreeGrafter"/>
</dbReference>
<dbReference type="InterPro" id="IPR005898">
    <property type="entry name" value="Cyc_pep_transpt_SyrD/YojI"/>
</dbReference>